<organism evidence="9 10">
    <name type="scientific">Cryptococcus amylolentus CBS 6273</name>
    <dbReference type="NCBI Taxonomy" id="1296118"/>
    <lineage>
        <taxon>Eukaryota</taxon>
        <taxon>Fungi</taxon>
        <taxon>Dikarya</taxon>
        <taxon>Basidiomycota</taxon>
        <taxon>Agaricomycotina</taxon>
        <taxon>Tremellomycetes</taxon>
        <taxon>Tremellales</taxon>
        <taxon>Cryptococcaceae</taxon>
        <taxon>Cryptococcus</taxon>
    </lineage>
</organism>
<evidence type="ECO:0000256" key="5">
    <source>
        <dbReference type="ARBA" id="ARBA00035013"/>
    </source>
</evidence>
<evidence type="ECO:0000256" key="1">
    <source>
        <dbReference type="ARBA" id="ARBA00001954"/>
    </source>
</evidence>
<evidence type="ECO:0000256" key="8">
    <source>
        <dbReference type="ARBA" id="ARBA00035045"/>
    </source>
</evidence>
<evidence type="ECO:0000256" key="2">
    <source>
        <dbReference type="ARBA" id="ARBA00022964"/>
    </source>
</evidence>
<dbReference type="PANTHER" id="PTHR39479">
    <property type="match status" value="1"/>
</dbReference>
<dbReference type="InterPro" id="IPR047869">
    <property type="entry name" value="YdcJ_bac-like"/>
</dbReference>
<evidence type="ECO:0000256" key="7">
    <source>
        <dbReference type="ARBA" id="ARBA00035034"/>
    </source>
</evidence>
<name>A0A1E3JGT5_9TREE</name>
<keyword evidence="4" id="KW-0408">Iron</keyword>
<dbReference type="AlphaFoldDB" id="A0A1E3JGT5"/>
<evidence type="ECO:0000313" key="10">
    <source>
        <dbReference type="Proteomes" id="UP000095149"/>
    </source>
</evidence>
<dbReference type="GO" id="GO:0051213">
    <property type="term" value="F:dioxygenase activity"/>
    <property type="evidence" value="ECO:0007669"/>
    <property type="project" value="UniProtKB-KW"/>
</dbReference>
<dbReference type="OrthoDB" id="8300246at2759"/>
<dbReference type="Pfam" id="PF07063">
    <property type="entry name" value="HGLS"/>
    <property type="match status" value="1"/>
</dbReference>
<accession>A0A1E3JGT5</accession>
<evidence type="ECO:0000256" key="6">
    <source>
        <dbReference type="ARBA" id="ARBA00035023"/>
    </source>
</evidence>
<evidence type="ECO:0000313" key="9">
    <source>
        <dbReference type="EMBL" id="ODO00104.1"/>
    </source>
</evidence>
<dbReference type="Gene3D" id="3.10.180.80">
    <property type="entry name" value="Uncharacterised protein PF07063, DUF1338"/>
    <property type="match status" value="1"/>
</dbReference>
<gene>
    <name evidence="9" type="ORF">I350_06729</name>
</gene>
<dbReference type="CDD" id="cd16348">
    <property type="entry name" value="VOC_YdcJ_like"/>
    <property type="match status" value="1"/>
</dbReference>
<protein>
    <recommendedName>
        <fullName evidence="7">2-oxoadipate dioxygenase/decarboxylase</fullName>
        <ecNumber evidence="6">1.13.11.93</ecNumber>
    </recommendedName>
    <alternativeName>
        <fullName evidence="8">2-hydroxyglutarate synthase</fullName>
    </alternativeName>
</protein>
<dbReference type="EMBL" id="MEKH01000011">
    <property type="protein sequence ID" value="ODO00104.1"/>
    <property type="molecule type" value="Genomic_DNA"/>
</dbReference>
<comment type="similarity">
    <text evidence="5">Belongs to the 2-oxoadipate dioxygenase/decarboxylase family.</text>
</comment>
<dbReference type="PANTHER" id="PTHR39479:SF2">
    <property type="entry name" value="2-OXOADIPATE DIOXYGENASE_DECARBOXYLASE"/>
    <property type="match status" value="1"/>
</dbReference>
<comment type="caution">
    <text evidence="9">The sequence shown here is derived from an EMBL/GenBank/DDBJ whole genome shotgun (WGS) entry which is preliminary data.</text>
</comment>
<reference evidence="9 10" key="1">
    <citation type="submission" date="2016-06" db="EMBL/GenBank/DDBJ databases">
        <title>Evolution of pathogenesis and genome organization in the Tremellales.</title>
        <authorList>
            <person name="Cuomo C."/>
            <person name="Litvintseva A."/>
            <person name="Heitman J."/>
            <person name="Chen Y."/>
            <person name="Sun S."/>
            <person name="Springer D."/>
            <person name="Dromer F."/>
            <person name="Young S."/>
            <person name="Zeng Q."/>
            <person name="Chapman S."/>
            <person name="Gujja S."/>
            <person name="Saif S."/>
            <person name="Birren B."/>
        </authorList>
    </citation>
    <scope>NUCLEOTIDE SEQUENCE [LARGE SCALE GENOMIC DNA]</scope>
    <source>
        <strain evidence="9 10">CBS 6273</strain>
    </source>
</reference>
<comment type="cofactor">
    <cofactor evidence="1">
        <name>Fe(2+)</name>
        <dbReference type="ChEBI" id="CHEBI:29033"/>
    </cofactor>
</comment>
<sequence length="471" mass="52901">MTLTMSQFVHPDDLRAAFCTALSNMYRSEVPLYGDLVELVDEVNSKVTTASPGLWEVGGKPSSTYPHLELTFADRLRVERHGAIRLGRPCELAMIARLFRLLGMFPVGYYDLSTSGVPVHATAFRPIDPASLDKHPFRVFTSLLRPELILNEELREQVEEILDARDIFHPEVRVLIAKAEQEGGVRPEDKEQLVEKALETFKWHEAALVTQDVYERMKRTHPLLADIAGFKGPHINHLTPRVLDIDMVQRMMAERGIPPKKYIEGPPKRLCPILLRQTSFQALTEPIHFAGSSPGAISSGSHRARFGEIESRGCALTPKGHELYQTLMSKTGGLTPTDDNDKWQSRLSSIFSAFPDSWHILRTQRLAYFRYKVNPLPFNPPECMSLDGLIEAGVVTYVPMVYEDFLPASAAGIFQSNLGEHEQLTGQGNGSAQGELEKHIGAGIVDYFDLYEKAERDSLEEVKRLTGCRFE</sequence>
<proteinExistence type="inferred from homology"/>
<dbReference type="SMART" id="SM01150">
    <property type="entry name" value="DUF1338"/>
    <property type="match status" value="1"/>
</dbReference>
<keyword evidence="3" id="KW-0560">Oxidoreductase</keyword>
<dbReference type="Proteomes" id="UP000095149">
    <property type="component" value="Unassembled WGS sequence"/>
</dbReference>
<dbReference type="EC" id="1.13.11.93" evidence="6"/>
<keyword evidence="2" id="KW-0223">Dioxygenase</keyword>
<dbReference type="InterPro" id="IPR009770">
    <property type="entry name" value="HGLS"/>
</dbReference>
<evidence type="ECO:0000256" key="4">
    <source>
        <dbReference type="ARBA" id="ARBA00023004"/>
    </source>
</evidence>
<evidence type="ECO:0000256" key="3">
    <source>
        <dbReference type="ARBA" id="ARBA00023002"/>
    </source>
</evidence>